<dbReference type="Pfam" id="PF01370">
    <property type="entry name" value="Epimerase"/>
    <property type="match status" value="1"/>
</dbReference>
<dbReference type="Gene3D" id="3.40.50.720">
    <property type="entry name" value="NAD(P)-binding Rossmann-like Domain"/>
    <property type="match status" value="1"/>
</dbReference>
<dbReference type="InterPro" id="IPR010099">
    <property type="entry name" value="SDR39U1"/>
</dbReference>
<dbReference type="NCBIfam" id="TIGR01777">
    <property type="entry name" value="yfcH"/>
    <property type="match status" value="1"/>
</dbReference>
<comment type="caution">
    <text evidence="4">The sequence shown here is derived from an EMBL/GenBank/DDBJ whole genome shotgun (WGS) entry which is preliminary data.</text>
</comment>
<dbReference type="PANTHER" id="PTHR11092:SF0">
    <property type="entry name" value="EPIMERASE FAMILY PROTEIN SDR39U1"/>
    <property type="match status" value="1"/>
</dbReference>
<name>A0ABW3FPU8_9PSEU</name>
<dbReference type="InterPro" id="IPR013549">
    <property type="entry name" value="DUF1731"/>
</dbReference>
<keyword evidence="5" id="KW-1185">Reference proteome</keyword>
<evidence type="ECO:0000259" key="3">
    <source>
        <dbReference type="Pfam" id="PF08338"/>
    </source>
</evidence>
<evidence type="ECO:0000313" key="4">
    <source>
        <dbReference type="EMBL" id="MFD0919717.1"/>
    </source>
</evidence>
<dbReference type="SUPFAM" id="SSF51735">
    <property type="entry name" value="NAD(P)-binding Rossmann-fold domains"/>
    <property type="match status" value="1"/>
</dbReference>
<accession>A0ABW3FPU8</accession>
<gene>
    <name evidence="4" type="ORF">ACFQ16_08180</name>
</gene>
<reference evidence="5" key="1">
    <citation type="journal article" date="2019" name="Int. J. Syst. Evol. Microbiol.">
        <title>The Global Catalogue of Microorganisms (GCM) 10K type strain sequencing project: providing services to taxonomists for standard genome sequencing and annotation.</title>
        <authorList>
            <consortium name="The Broad Institute Genomics Platform"/>
            <consortium name="The Broad Institute Genome Sequencing Center for Infectious Disease"/>
            <person name="Wu L."/>
            <person name="Ma J."/>
        </authorList>
    </citation>
    <scope>NUCLEOTIDE SEQUENCE [LARGE SCALE GENOMIC DNA]</scope>
    <source>
        <strain evidence="5">CCUG 56401</strain>
    </source>
</reference>
<dbReference type="InterPro" id="IPR036291">
    <property type="entry name" value="NAD(P)-bd_dom_sf"/>
</dbReference>
<dbReference type="RefSeq" id="WP_263251758.1">
    <property type="nucleotide sequence ID" value="NZ_BAABLT010000052.1"/>
</dbReference>
<proteinExistence type="inferred from homology"/>
<sequence>MRVVVAGASGLIGSALVPALRNAGHEVVRLVRRLPLAADERGWDPASGQLDRDALAGADAVVNLCGAGIGDRRWTPERKRTLVHTRVRPTSVLADAAARHRVPTLANASAVGVYGDTGPQPVTEAFPAGTGFLADLCSRWEAATEPAAHAGTRVVRLRTGLVLTSSGGLLPRLRPLFAAALGARLGSGDQYMPWISLDDEVSAIRFVLEHPQISGPVNLTGPAPVTNAEFTRVLAEALGRPAPWIVPRPVLRLVLGEMADELLAGQRALPTVLEGHGFTFQHPALAAALASALAG</sequence>
<dbReference type="Proteomes" id="UP001597018">
    <property type="component" value="Unassembled WGS sequence"/>
</dbReference>
<feature type="domain" description="DUF1731" evidence="3">
    <location>
        <begin position="246"/>
        <end position="291"/>
    </location>
</feature>
<dbReference type="PANTHER" id="PTHR11092">
    <property type="entry name" value="SUGAR NUCLEOTIDE EPIMERASE RELATED"/>
    <property type="match status" value="1"/>
</dbReference>
<evidence type="ECO:0000259" key="2">
    <source>
        <dbReference type="Pfam" id="PF01370"/>
    </source>
</evidence>
<dbReference type="Pfam" id="PF08338">
    <property type="entry name" value="DUF1731"/>
    <property type="match status" value="1"/>
</dbReference>
<dbReference type="InterPro" id="IPR001509">
    <property type="entry name" value="Epimerase_deHydtase"/>
</dbReference>
<comment type="similarity">
    <text evidence="1">Belongs to the NAD(P)-dependent epimerase/dehydratase family. SDR39U1 subfamily.</text>
</comment>
<feature type="domain" description="NAD-dependent epimerase/dehydratase" evidence="2">
    <location>
        <begin position="3"/>
        <end position="212"/>
    </location>
</feature>
<organism evidence="4 5">
    <name type="scientific">Saccharopolyspora rosea</name>
    <dbReference type="NCBI Taxonomy" id="524884"/>
    <lineage>
        <taxon>Bacteria</taxon>
        <taxon>Bacillati</taxon>
        <taxon>Actinomycetota</taxon>
        <taxon>Actinomycetes</taxon>
        <taxon>Pseudonocardiales</taxon>
        <taxon>Pseudonocardiaceae</taxon>
        <taxon>Saccharopolyspora</taxon>
    </lineage>
</organism>
<evidence type="ECO:0000256" key="1">
    <source>
        <dbReference type="ARBA" id="ARBA00009353"/>
    </source>
</evidence>
<dbReference type="EMBL" id="JBHTIW010000004">
    <property type="protein sequence ID" value="MFD0919717.1"/>
    <property type="molecule type" value="Genomic_DNA"/>
</dbReference>
<protein>
    <submittedName>
        <fullName evidence="4">TIGR01777 family oxidoreductase</fullName>
    </submittedName>
</protein>
<evidence type="ECO:0000313" key="5">
    <source>
        <dbReference type="Proteomes" id="UP001597018"/>
    </source>
</evidence>